<comment type="caution">
    <text evidence="2">The sequence shown here is derived from an EMBL/GenBank/DDBJ whole genome shotgun (WGS) entry which is preliminary data.</text>
</comment>
<evidence type="ECO:0000313" key="3">
    <source>
        <dbReference type="Proteomes" id="UP000734854"/>
    </source>
</evidence>
<evidence type="ECO:0000256" key="1">
    <source>
        <dbReference type="SAM" id="Phobius"/>
    </source>
</evidence>
<organism evidence="2 3">
    <name type="scientific">Zingiber officinale</name>
    <name type="common">Ginger</name>
    <name type="synonym">Amomum zingiber</name>
    <dbReference type="NCBI Taxonomy" id="94328"/>
    <lineage>
        <taxon>Eukaryota</taxon>
        <taxon>Viridiplantae</taxon>
        <taxon>Streptophyta</taxon>
        <taxon>Embryophyta</taxon>
        <taxon>Tracheophyta</taxon>
        <taxon>Spermatophyta</taxon>
        <taxon>Magnoliopsida</taxon>
        <taxon>Liliopsida</taxon>
        <taxon>Zingiberales</taxon>
        <taxon>Zingiberaceae</taxon>
        <taxon>Zingiber</taxon>
    </lineage>
</organism>
<sequence length="125" mass="13767">MQTCGRFKSLPSTRFLLTGNLFFVPLAPPASDSAPVVVGCRRSCGLGFRGIGLFPTGVCSIFFLLIHGIVDSATAIRMKVMNFPRQDFLSDFGEFYVCSVTEMESNDYSDLLFGISDLLRTVHQV</sequence>
<accession>A0A8J5L7V6</accession>
<reference evidence="2 3" key="1">
    <citation type="submission" date="2020-08" db="EMBL/GenBank/DDBJ databases">
        <title>Plant Genome Project.</title>
        <authorList>
            <person name="Zhang R.-G."/>
        </authorList>
    </citation>
    <scope>NUCLEOTIDE SEQUENCE [LARGE SCALE GENOMIC DNA]</scope>
    <source>
        <tissue evidence="2">Rhizome</tissue>
    </source>
</reference>
<protein>
    <submittedName>
        <fullName evidence="2">Uncharacterized protein</fullName>
    </submittedName>
</protein>
<proteinExistence type="predicted"/>
<keyword evidence="1" id="KW-1133">Transmembrane helix</keyword>
<dbReference type="AlphaFoldDB" id="A0A8J5L7V6"/>
<dbReference type="Proteomes" id="UP000734854">
    <property type="component" value="Unassembled WGS sequence"/>
</dbReference>
<name>A0A8J5L7V6_ZINOF</name>
<feature type="transmembrane region" description="Helical" evidence="1">
    <location>
        <begin position="49"/>
        <end position="70"/>
    </location>
</feature>
<evidence type="ECO:0000313" key="2">
    <source>
        <dbReference type="EMBL" id="KAG6516901.1"/>
    </source>
</evidence>
<keyword evidence="1" id="KW-0812">Transmembrane</keyword>
<keyword evidence="1" id="KW-0472">Membrane</keyword>
<gene>
    <name evidence="2" type="ORF">ZIOFF_020276</name>
</gene>
<dbReference type="EMBL" id="JACMSC010000006">
    <property type="protein sequence ID" value="KAG6516901.1"/>
    <property type="molecule type" value="Genomic_DNA"/>
</dbReference>
<keyword evidence="3" id="KW-1185">Reference proteome</keyword>